<dbReference type="GO" id="GO:0005525">
    <property type="term" value="F:GTP binding"/>
    <property type="evidence" value="ECO:0007669"/>
    <property type="project" value="InterPro"/>
</dbReference>
<organism evidence="1 2">
    <name type="scientific">Entamoeba invadens IP1</name>
    <dbReference type="NCBI Taxonomy" id="370355"/>
    <lineage>
        <taxon>Eukaryota</taxon>
        <taxon>Amoebozoa</taxon>
        <taxon>Evosea</taxon>
        <taxon>Archamoebae</taxon>
        <taxon>Mastigamoebida</taxon>
        <taxon>Entamoebidae</taxon>
        <taxon>Entamoeba</taxon>
    </lineage>
</organism>
<sequence>MSTSVIPIKLVFIGDNNVGKTSLCLSYVNIYNDVKNSYFPNVFGINKVCNSYDKRKFEISFLDTNDTNDLNRLERLSYFNNIVF</sequence>
<evidence type="ECO:0008006" key="3">
    <source>
        <dbReference type="Google" id="ProtNLM"/>
    </source>
</evidence>
<dbReference type="GeneID" id="14884693"/>
<evidence type="ECO:0000313" key="1">
    <source>
        <dbReference type="EMBL" id="ELP85710.1"/>
    </source>
</evidence>
<dbReference type="VEuPathDB" id="AmoebaDB:EIN_265170"/>
<dbReference type="InterPro" id="IPR001806">
    <property type="entry name" value="Small_GTPase"/>
</dbReference>
<keyword evidence="2" id="KW-1185">Reference proteome</keyword>
<dbReference type="RefSeq" id="XP_004185056.1">
    <property type="nucleotide sequence ID" value="XM_004185008.1"/>
</dbReference>
<reference evidence="1 2" key="1">
    <citation type="submission" date="2012-10" db="EMBL/GenBank/DDBJ databases">
        <authorList>
            <person name="Zafar N."/>
            <person name="Inman J."/>
            <person name="Hall N."/>
            <person name="Lorenzi H."/>
            <person name="Caler E."/>
        </authorList>
    </citation>
    <scope>NUCLEOTIDE SEQUENCE [LARGE SCALE GENOMIC DNA]</scope>
    <source>
        <strain evidence="1 2">IP1</strain>
    </source>
</reference>
<dbReference type="SUPFAM" id="SSF52540">
    <property type="entry name" value="P-loop containing nucleoside triphosphate hydrolases"/>
    <property type="match status" value="1"/>
</dbReference>
<dbReference type="AlphaFoldDB" id="A0A0A1TZT9"/>
<evidence type="ECO:0000313" key="2">
    <source>
        <dbReference type="Proteomes" id="UP000014680"/>
    </source>
</evidence>
<proteinExistence type="predicted"/>
<protein>
    <recommendedName>
        <fullName evidence="3">Rho GTPase</fullName>
    </recommendedName>
</protein>
<name>A0A0A1TZT9_ENTIV</name>
<dbReference type="InterPro" id="IPR027417">
    <property type="entry name" value="P-loop_NTPase"/>
</dbReference>
<feature type="non-terminal residue" evidence="1">
    <location>
        <position position="1"/>
    </location>
</feature>
<dbReference type="Pfam" id="PF00071">
    <property type="entry name" value="Ras"/>
    <property type="match status" value="1"/>
</dbReference>
<accession>A0A0A1TZT9</accession>
<feature type="non-terminal residue" evidence="1">
    <location>
        <position position="84"/>
    </location>
</feature>
<gene>
    <name evidence="1" type="ORF">EIN_265170</name>
</gene>
<dbReference type="OrthoDB" id="8830751at2759"/>
<dbReference type="KEGG" id="eiv:EIN_265170"/>
<dbReference type="Proteomes" id="UP000014680">
    <property type="component" value="Unassembled WGS sequence"/>
</dbReference>
<dbReference type="GO" id="GO:0003924">
    <property type="term" value="F:GTPase activity"/>
    <property type="evidence" value="ECO:0007669"/>
    <property type="project" value="InterPro"/>
</dbReference>
<dbReference type="EMBL" id="KB207046">
    <property type="protein sequence ID" value="ELP85710.1"/>
    <property type="molecule type" value="Genomic_DNA"/>
</dbReference>
<dbReference type="Gene3D" id="3.40.50.300">
    <property type="entry name" value="P-loop containing nucleotide triphosphate hydrolases"/>
    <property type="match status" value="1"/>
</dbReference>